<dbReference type="Pfam" id="PF00535">
    <property type="entry name" value="Glycos_transf_2"/>
    <property type="match status" value="1"/>
</dbReference>
<dbReference type="SUPFAM" id="SSF53448">
    <property type="entry name" value="Nucleotide-diphospho-sugar transferases"/>
    <property type="match status" value="1"/>
</dbReference>
<dbReference type="PANTHER" id="PTHR43179:SF12">
    <property type="entry name" value="GALACTOFURANOSYLTRANSFERASE GLFT2"/>
    <property type="match status" value="1"/>
</dbReference>
<comment type="caution">
    <text evidence="5">The sequence shown here is derived from an EMBL/GenBank/DDBJ whole genome shotgun (WGS) entry which is preliminary data.</text>
</comment>
<dbReference type="EMBL" id="BMJB01000002">
    <property type="protein sequence ID" value="GGA74663.1"/>
    <property type="molecule type" value="Genomic_DNA"/>
</dbReference>
<accession>A0A916W884</accession>
<gene>
    <name evidence="5" type="ORF">GCM10011507_27580</name>
</gene>
<reference evidence="5" key="1">
    <citation type="journal article" date="2014" name="Int. J. Syst. Evol. Microbiol.">
        <title>Complete genome sequence of Corynebacterium casei LMG S-19264T (=DSM 44701T), isolated from a smear-ripened cheese.</title>
        <authorList>
            <consortium name="US DOE Joint Genome Institute (JGI-PGF)"/>
            <person name="Walter F."/>
            <person name="Albersmeier A."/>
            <person name="Kalinowski J."/>
            <person name="Ruckert C."/>
        </authorList>
    </citation>
    <scope>NUCLEOTIDE SEQUENCE</scope>
    <source>
        <strain evidence="5">CGMCC 1.15447</strain>
    </source>
</reference>
<evidence type="ECO:0000313" key="6">
    <source>
        <dbReference type="Proteomes" id="UP000648801"/>
    </source>
</evidence>
<evidence type="ECO:0000259" key="4">
    <source>
        <dbReference type="Pfam" id="PF00535"/>
    </source>
</evidence>
<dbReference type="InterPro" id="IPR001173">
    <property type="entry name" value="Glyco_trans_2-like"/>
</dbReference>
<dbReference type="Proteomes" id="UP000648801">
    <property type="component" value="Unassembled WGS sequence"/>
</dbReference>
<sequence>MDATKASRGNPCVWCVIVNWNGWRDTLDCLASLREQSYGHLKTVVVDNGSTDDSVERIRREFHEVKVIEAGKNLGYSKGCNVGIRAALESGADLVWLLNNDTICPADTLVKLVRRAVECPEAGLVGTVLLYAHDPSQVQAWGGGRVLPAIGYVTHFTAPVVFGKNCYTTFASVLCRREVFEQIGVLYEGFFMYYDDSDFCLRMQKTRWKIVIAEDTAVLHKEGASTSAGQKPLMTRIVTVSTLRMIRRNSIYAFIGMPVFVALRLGKRVMRGQWTGAKAVCEGVMEFIREPMP</sequence>
<dbReference type="PANTHER" id="PTHR43179">
    <property type="entry name" value="RHAMNOSYLTRANSFERASE WBBL"/>
    <property type="match status" value="1"/>
</dbReference>
<dbReference type="GO" id="GO:0016757">
    <property type="term" value="F:glycosyltransferase activity"/>
    <property type="evidence" value="ECO:0007669"/>
    <property type="project" value="UniProtKB-KW"/>
</dbReference>
<name>A0A916W884_9BACT</name>
<organism evidence="5 6">
    <name type="scientific">Edaphobacter acidisoli</name>
    <dbReference type="NCBI Taxonomy" id="2040573"/>
    <lineage>
        <taxon>Bacteria</taxon>
        <taxon>Pseudomonadati</taxon>
        <taxon>Acidobacteriota</taxon>
        <taxon>Terriglobia</taxon>
        <taxon>Terriglobales</taxon>
        <taxon>Acidobacteriaceae</taxon>
        <taxon>Edaphobacter</taxon>
    </lineage>
</organism>
<proteinExistence type="inferred from homology"/>
<dbReference type="AlphaFoldDB" id="A0A916W884"/>
<comment type="similarity">
    <text evidence="1">Belongs to the glycosyltransferase 2 family.</text>
</comment>
<keyword evidence="2" id="KW-0328">Glycosyltransferase</keyword>
<evidence type="ECO:0000256" key="2">
    <source>
        <dbReference type="ARBA" id="ARBA00022676"/>
    </source>
</evidence>
<evidence type="ECO:0000256" key="3">
    <source>
        <dbReference type="ARBA" id="ARBA00022679"/>
    </source>
</evidence>
<protein>
    <submittedName>
        <fullName evidence="5">Rhamnosyltransferase</fullName>
    </submittedName>
</protein>
<evidence type="ECO:0000256" key="1">
    <source>
        <dbReference type="ARBA" id="ARBA00006739"/>
    </source>
</evidence>
<dbReference type="RefSeq" id="WP_188760104.1">
    <property type="nucleotide sequence ID" value="NZ_BMJB01000002.1"/>
</dbReference>
<keyword evidence="6" id="KW-1185">Reference proteome</keyword>
<keyword evidence="3" id="KW-0808">Transferase</keyword>
<feature type="domain" description="Glycosyltransferase 2-like" evidence="4">
    <location>
        <begin position="16"/>
        <end position="135"/>
    </location>
</feature>
<evidence type="ECO:0000313" key="5">
    <source>
        <dbReference type="EMBL" id="GGA74663.1"/>
    </source>
</evidence>
<dbReference type="CDD" id="cd04186">
    <property type="entry name" value="GT_2_like_c"/>
    <property type="match status" value="1"/>
</dbReference>
<dbReference type="InterPro" id="IPR029044">
    <property type="entry name" value="Nucleotide-diphossugar_trans"/>
</dbReference>
<reference evidence="5" key="2">
    <citation type="submission" date="2020-09" db="EMBL/GenBank/DDBJ databases">
        <authorList>
            <person name="Sun Q."/>
            <person name="Zhou Y."/>
        </authorList>
    </citation>
    <scope>NUCLEOTIDE SEQUENCE</scope>
    <source>
        <strain evidence="5">CGMCC 1.15447</strain>
    </source>
</reference>
<dbReference type="Gene3D" id="3.90.550.10">
    <property type="entry name" value="Spore Coat Polysaccharide Biosynthesis Protein SpsA, Chain A"/>
    <property type="match status" value="1"/>
</dbReference>